<dbReference type="GO" id="GO:0005840">
    <property type="term" value="C:ribosome"/>
    <property type="evidence" value="ECO:0007669"/>
    <property type="project" value="UniProtKB-KW"/>
</dbReference>
<dbReference type="InterPro" id="IPR023574">
    <property type="entry name" value="Ribosomal_uL4_dom_sf"/>
</dbReference>
<evidence type="ECO:0000256" key="2">
    <source>
        <dbReference type="ARBA" id="ARBA00022980"/>
    </source>
</evidence>
<feature type="region of interest" description="Disordered" evidence="6">
    <location>
        <begin position="56"/>
        <end position="80"/>
    </location>
</feature>
<keyword evidence="3 5" id="KW-0687">Ribonucleoprotein</keyword>
<proteinExistence type="inferred from homology"/>
<comment type="function">
    <text evidence="5">One of the primary rRNA binding proteins, this protein initially binds near the 5'-end of the 23S rRNA. It is important during the early stages of 50S assembly. It makes multiple contacts with different domains of the 23S rRNA in the assembled 50S subunit and ribosome.</text>
</comment>
<evidence type="ECO:0000313" key="7">
    <source>
        <dbReference type="EMBL" id="PIW15394.1"/>
    </source>
</evidence>
<organism evidence="7 8">
    <name type="scientific">bacterium (Candidatus Blackallbacteria) CG17_big_fil_post_rev_8_21_14_2_50_48_46</name>
    <dbReference type="NCBI Taxonomy" id="2014261"/>
    <lineage>
        <taxon>Bacteria</taxon>
        <taxon>Candidatus Blackallbacteria</taxon>
    </lineage>
</organism>
<evidence type="ECO:0000256" key="1">
    <source>
        <dbReference type="ARBA" id="ARBA00010528"/>
    </source>
</evidence>
<dbReference type="NCBIfam" id="TIGR03953">
    <property type="entry name" value="rplD_bact"/>
    <property type="match status" value="1"/>
</dbReference>
<dbReference type="EMBL" id="PFFQ01000053">
    <property type="protein sequence ID" value="PIW15394.1"/>
    <property type="molecule type" value="Genomic_DNA"/>
</dbReference>
<feature type="compositionally biased region" description="Basic residues" evidence="6">
    <location>
        <begin position="61"/>
        <end position="72"/>
    </location>
</feature>
<name>A0A2M7G111_9BACT</name>
<dbReference type="InterPro" id="IPR002136">
    <property type="entry name" value="Ribosomal_uL4"/>
</dbReference>
<dbReference type="InterPro" id="IPR013005">
    <property type="entry name" value="Ribosomal_uL4-like"/>
</dbReference>
<dbReference type="GO" id="GO:0006412">
    <property type="term" value="P:translation"/>
    <property type="evidence" value="ECO:0007669"/>
    <property type="project" value="UniProtKB-UniRule"/>
</dbReference>
<comment type="caution">
    <text evidence="7">The sequence shown here is derived from an EMBL/GenBank/DDBJ whole genome shotgun (WGS) entry which is preliminary data.</text>
</comment>
<dbReference type="GO" id="GO:0019843">
    <property type="term" value="F:rRNA binding"/>
    <property type="evidence" value="ECO:0007669"/>
    <property type="project" value="UniProtKB-UniRule"/>
</dbReference>
<keyword evidence="5" id="KW-0694">RNA-binding</keyword>
<dbReference type="PANTHER" id="PTHR10746:SF6">
    <property type="entry name" value="LARGE RIBOSOMAL SUBUNIT PROTEIN UL4M"/>
    <property type="match status" value="1"/>
</dbReference>
<gene>
    <name evidence="5" type="primary">rplD</name>
    <name evidence="7" type="ORF">COW36_18430</name>
</gene>
<dbReference type="HAMAP" id="MF_01328_B">
    <property type="entry name" value="Ribosomal_uL4_B"/>
    <property type="match status" value="1"/>
</dbReference>
<accession>A0A2M7G111</accession>
<dbReference type="SUPFAM" id="SSF52166">
    <property type="entry name" value="Ribosomal protein L4"/>
    <property type="match status" value="1"/>
</dbReference>
<keyword evidence="2 5" id="KW-0689">Ribosomal protein</keyword>
<comment type="function">
    <text evidence="5">Forms part of the polypeptide exit tunnel.</text>
</comment>
<dbReference type="AlphaFoldDB" id="A0A2M7G111"/>
<sequence length="206" mass="22314">MSVELKKFEASSQGYVSIEGADLLWGAEPNVDLMHMASVRQLNNARLGTACTKTRSEVRGGGKKPWKQKGTGRARAGSRTSSIWRGGGVSFGPRPHSFETSLNRKMAFRALSSALSVKRESAVVVEDATLNLNKTSEFLALLGKMGLADQKVLVIADYNEALHKVTRNLRQVSVVSPKNVGVVDVLKHDTLLVAEGSLQLLEGRIV</sequence>
<dbReference type="Gene3D" id="3.40.1370.10">
    <property type="match status" value="1"/>
</dbReference>
<comment type="similarity">
    <text evidence="1 5">Belongs to the universal ribosomal protein uL4 family.</text>
</comment>
<evidence type="ECO:0000256" key="6">
    <source>
        <dbReference type="SAM" id="MobiDB-lite"/>
    </source>
</evidence>
<comment type="subunit">
    <text evidence="5">Part of the 50S ribosomal subunit.</text>
</comment>
<evidence type="ECO:0000256" key="3">
    <source>
        <dbReference type="ARBA" id="ARBA00023274"/>
    </source>
</evidence>
<dbReference type="GO" id="GO:1990904">
    <property type="term" value="C:ribonucleoprotein complex"/>
    <property type="evidence" value="ECO:0007669"/>
    <property type="project" value="UniProtKB-KW"/>
</dbReference>
<keyword evidence="5" id="KW-0699">rRNA-binding</keyword>
<evidence type="ECO:0000256" key="5">
    <source>
        <dbReference type="HAMAP-Rule" id="MF_01328"/>
    </source>
</evidence>
<dbReference type="GO" id="GO:0003735">
    <property type="term" value="F:structural constituent of ribosome"/>
    <property type="evidence" value="ECO:0007669"/>
    <property type="project" value="InterPro"/>
</dbReference>
<evidence type="ECO:0000313" key="8">
    <source>
        <dbReference type="Proteomes" id="UP000231019"/>
    </source>
</evidence>
<dbReference type="PANTHER" id="PTHR10746">
    <property type="entry name" value="50S RIBOSOMAL PROTEIN L4"/>
    <property type="match status" value="1"/>
</dbReference>
<protein>
    <recommendedName>
        <fullName evidence="4 5">Large ribosomal subunit protein uL4</fullName>
    </recommendedName>
</protein>
<evidence type="ECO:0000256" key="4">
    <source>
        <dbReference type="ARBA" id="ARBA00035244"/>
    </source>
</evidence>
<dbReference type="Proteomes" id="UP000231019">
    <property type="component" value="Unassembled WGS sequence"/>
</dbReference>
<reference evidence="7 8" key="1">
    <citation type="submission" date="2017-09" db="EMBL/GenBank/DDBJ databases">
        <title>Depth-based differentiation of microbial function through sediment-hosted aquifers and enrichment of novel symbionts in the deep terrestrial subsurface.</title>
        <authorList>
            <person name="Probst A.J."/>
            <person name="Ladd B."/>
            <person name="Jarett J.K."/>
            <person name="Geller-Mcgrath D.E."/>
            <person name="Sieber C.M."/>
            <person name="Emerson J.B."/>
            <person name="Anantharaman K."/>
            <person name="Thomas B.C."/>
            <person name="Malmstrom R."/>
            <person name="Stieglmeier M."/>
            <person name="Klingl A."/>
            <person name="Woyke T."/>
            <person name="Ryan C.M."/>
            <person name="Banfield J.F."/>
        </authorList>
    </citation>
    <scope>NUCLEOTIDE SEQUENCE [LARGE SCALE GENOMIC DNA]</scope>
    <source>
        <strain evidence="7">CG17_big_fil_post_rev_8_21_14_2_50_48_46</strain>
    </source>
</reference>
<dbReference type="Pfam" id="PF00573">
    <property type="entry name" value="Ribosomal_L4"/>
    <property type="match status" value="1"/>
</dbReference>